<accession>A0A7Y6K4A8</accession>
<dbReference type="Proteomes" id="UP000594380">
    <property type="component" value="Unassembled WGS sequence"/>
</dbReference>
<keyword evidence="5 8" id="KW-0812">Transmembrane</keyword>
<proteinExistence type="inferred from homology"/>
<evidence type="ECO:0000256" key="2">
    <source>
        <dbReference type="ARBA" id="ARBA00007555"/>
    </source>
</evidence>
<reference evidence="9 10" key="1">
    <citation type="submission" date="2020-02" db="EMBL/GenBank/DDBJ databases">
        <title>Paraburkholderia simonii sp. nov. and Paraburkholderia youngii sp. nov. Brazilian and Mexican Mimosa-associated rhizobia.</title>
        <authorList>
            <person name="Mavima L."/>
            <person name="Beukes C.W."/>
            <person name="Chan W.Y."/>
            <person name="Palmer M."/>
            <person name="De Meyer S.E."/>
            <person name="James E.K."/>
            <person name="Venter S.N."/>
            <person name="Steenkamp E.T."/>
        </authorList>
    </citation>
    <scope>NUCLEOTIDE SEQUENCE [LARGE SCALE GENOMIC DNA]</scope>
    <source>
        <strain evidence="9 10">JPY169</strain>
    </source>
</reference>
<feature type="transmembrane region" description="Helical" evidence="8">
    <location>
        <begin position="261"/>
        <end position="287"/>
    </location>
</feature>
<dbReference type="NCBIfam" id="TIGR00155">
    <property type="entry name" value="pqiA_fam"/>
    <property type="match status" value="1"/>
</dbReference>
<evidence type="ECO:0000256" key="7">
    <source>
        <dbReference type="ARBA" id="ARBA00023136"/>
    </source>
</evidence>
<dbReference type="EMBL" id="JAALDK010000002">
    <property type="protein sequence ID" value="NUY04132.1"/>
    <property type="molecule type" value="Genomic_DNA"/>
</dbReference>
<organism evidence="9 10">
    <name type="scientific">Paraburkholderia youngii</name>
    <dbReference type="NCBI Taxonomy" id="2782701"/>
    <lineage>
        <taxon>Bacteria</taxon>
        <taxon>Pseudomonadati</taxon>
        <taxon>Pseudomonadota</taxon>
        <taxon>Betaproteobacteria</taxon>
        <taxon>Burkholderiales</taxon>
        <taxon>Burkholderiaceae</taxon>
        <taxon>Paraburkholderia</taxon>
    </lineage>
</organism>
<feature type="transmembrane region" description="Helical" evidence="8">
    <location>
        <begin position="136"/>
        <end position="156"/>
    </location>
</feature>
<name>A0A7Y6K4A8_9BURK</name>
<dbReference type="InterPro" id="IPR005219">
    <property type="entry name" value="PqiA-like_proteobact"/>
</dbReference>
<feature type="transmembrane region" description="Helical" evidence="8">
    <location>
        <begin position="387"/>
        <end position="404"/>
    </location>
</feature>
<keyword evidence="4" id="KW-0997">Cell inner membrane</keyword>
<keyword evidence="3" id="KW-1003">Cell membrane</keyword>
<dbReference type="PANTHER" id="PTHR30462">
    <property type="entry name" value="INTERMEMBRANE TRANSPORT PROTEIN PQIB-RELATED"/>
    <property type="match status" value="1"/>
</dbReference>
<sequence>MLSACRECDFLQAVTRLPDGGAARCARCGAVLYKSSPATSGRALAFTLAAAVLFAIANCFPIFGFRLHETLVETTLLGAASSLYAEGMWPIAGLVIVTTLLMPALNIAAMIYLLLPLHLGRIPQRPEQALRVLRHVAPWAMIEVLVLAMLVALVKLQHIADVVPGVGIAAFVALMVLLAAATAAFSSPEIWARIESSPAHVGISPAGWSTSTGTTAARVGLASCQLCGLLSKPLAPDHPGTCPRCGSVLHLRKPDSLARTWAFLLTAMVLYIPAVLLPVMMTSTLFGAQSDTILSGVVFLWSSGSRLLAVIVFIASILVPVLKILSLVFLAWTTQARSPLIPGRRTRIYRLIEFVGRWSMLDIYVISILAAFVQFGEIATIDAGPGAIAFGAVVVLTMFAALSFDPRLIWDAVEPESE</sequence>
<evidence type="ECO:0000313" key="9">
    <source>
        <dbReference type="EMBL" id="NUY04132.1"/>
    </source>
</evidence>
<comment type="similarity">
    <text evidence="2">Belongs to the PqiA family.</text>
</comment>
<dbReference type="AlphaFoldDB" id="A0A7Y6K4A8"/>
<evidence type="ECO:0000256" key="5">
    <source>
        <dbReference type="ARBA" id="ARBA00022692"/>
    </source>
</evidence>
<dbReference type="InterPro" id="IPR007498">
    <property type="entry name" value="PqiA-like"/>
</dbReference>
<feature type="transmembrane region" description="Helical" evidence="8">
    <location>
        <begin position="354"/>
        <end position="375"/>
    </location>
</feature>
<dbReference type="GeneID" id="301104884"/>
<gene>
    <name evidence="9" type="ORF">G5S42_31500</name>
</gene>
<evidence type="ECO:0000256" key="3">
    <source>
        <dbReference type="ARBA" id="ARBA00022475"/>
    </source>
</evidence>
<comment type="caution">
    <text evidence="9">The sequence shown here is derived from an EMBL/GenBank/DDBJ whole genome shotgun (WGS) entry which is preliminary data.</text>
</comment>
<comment type="subcellular location">
    <subcellularLocation>
        <location evidence="1">Cell inner membrane</location>
        <topology evidence="1">Multi-pass membrane protein</topology>
    </subcellularLocation>
</comment>
<evidence type="ECO:0000256" key="1">
    <source>
        <dbReference type="ARBA" id="ARBA00004429"/>
    </source>
</evidence>
<protein>
    <submittedName>
        <fullName evidence="9">Paraquat-inducible protein A</fullName>
    </submittedName>
</protein>
<evidence type="ECO:0000256" key="8">
    <source>
        <dbReference type="SAM" id="Phobius"/>
    </source>
</evidence>
<evidence type="ECO:0000256" key="6">
    <source>
        <dbReference type="ARBA" id="ARBA00022989"/>
    </source>
</evidence>
<feature type="transmembrane region" description="Helical" evidence="8">
    <location>
        <begin position="87"/>
        <end position="115"/>
    </location>
</feature>
<dbReference type="InterPro" id="IPR051800">
    <property type="entry name" value="PqiA-PqiB_transport"/>
</dbReference>
<evidence type="ECO:0000256" key="4">
    <source>
        <dbReference type="ARBA" id="ARBA00022519"/>
    </source>
</evidence>
<dbReference type="PANTHER" id="PTHR30462:SF3">
    <property type="entry name" value="INTERMEMBRANE TRANSPORT PROTEIN PQIA"/>
    <property type="match status" value="1"/>
</dbReference>
<keyword evidence="6 8" id="KW-1133">Transmembrane helix</keyword>
<feature type="transmembrane region" description="Helical" evidence="8">
    <location>
        <begin position="307"/>
        <end position="333"/>
    </location>
</feature>
<dbReference type="Pfam" id="PF04403">
    <property type="entry name" value="PqiA"/>
    <property type="match status" value="2"/>
</dbReference>
<dbReference type="GO" id="GO:0005886">
    <property type="term" value="C:plasma membrane"/>
    <property type="evidence" value="ECO:0007669"/>
    <property type="project" value="UniProtKB-SubCell"/>
</dbReference>
<keyword evidence="7 8" id="KW-0472">Membrane</keyword>
<evidence type="ECO:0000313" key="10">
    <source>
        <dbReference type="Proteomes" id="UP000594380"/>
    </source>
</evidence>
<dbReference type="RefSeq" id="WP_176110715.1">
    <property type="nucleotide sequence ID" value="NZ_JAALDK010000002.1"/>
</dbReference>
<feature type="transmembrane region" description="Helical" evidence="8">
    <location>
        <begin position="162"/>
        <end position="185"/>
    </location>
</feature>
<feature type="transmembrane region" description="Helical" evidence="8">
    <location>
        <begin position="43"/>
        <end position="67"/>
    </location>
</feature>